<dbReference type="FunFam" id="3.40.50.980:FF:000002">
    <property type="entry name" value="Enterobactin synthetase component F"/>
    <property type="match status" value="1"/>
</dbReference>
<dbReference type="InterPro" id="IPR029058">
    <property type="entry name" value="AB_hydrolase_fold"/>
</dbReference>
<dbReference type="GO" id="GO:0009239">
    <property type="term" value="P:enterobactin biosynthetic process"/>
    <property type="evidence" value="ECO:0007669"/>
    <property type="project" value="TreeGrafter"/>
</dbReference>
<dbReference type="Gene3D" id="3.30.559.10">
    <property type="entry name" value="Chloramphenicol acetyltransferase-like domain"/>
    <property type="match status" value="1"/>
</dbReference>
<dbReference type="Gene3D" id="3.40.50.980">
    <property type="match status" value="2"/>
</dbReference>
<dbReference type="InterPro" id="IPR010071">
    <property type="entry name" value="AA_adenyl_dom"/>
</dbReference>
<dbReference type="InterPro" id="IPR036736">
    <property type="entry name" value="ACP-like_sf"/>
</dbReference>
<dbReference type="GO" id="GO:0047527">
    <property type="term" value="F:2,3-dihydroxybenzoate-serine ligase activity"/>
    <property type="evidence" value="ECO:0007669"/>
    <property type="project" value="TreeGrafter"/>
</dbReference>
<dbReference type="GO" id="GO:0031177">
    <property type="term" value="F:phosphopantetheine binding"/>
    <property type="evidence" value="ECO:0007669"/>
    <property type="project" value="InterPro"/>
</dbReference>
<dbReference type="Gene3D" id="3.40.50.1820">
    <property type="entry name" value="alpha/beta hydrolase"/>
    <property type="match status" value="2"/>
</dbReference>
<dbReference type="InterPro" id="IPR000801">
    <property type="entry name" value="Esterase-like"/>
</dbReference>
<comment type="caution">
    <text evidence="6">The sequence shown here is derived from an EMBL/GenBank/DDBJ whole genome shotgun (WGS) entry which is preliminary data.</text>
</comment>
<dbReference type="InterPro" id="IPR025110">
    <property type="entry name" value="AMP-bd_C"/>
</dbReference>
<dbReference type="InterPro" id="IPR023213">
    <property type="entry name" value="CAT-like_dom_sf"/>
</dbReference>
<dbReference type="InterPro" id="IPR045851">
    <property type="entry name" value="AMP-bd_C_sf"/>
</dbReference>
<gene>
    <name evidence="6" type="ORF">GOARA_028_00020</name>
</gene>
<dbReference type="Pfam" id="PF13193">
    <property type="entry name" value="AMP-binding_C"/>
    <property type="match status" value="1"/>
</dbReference>
<dbReference type="InterPro" id="IPR021764">
    <property type="entry name" value="Enterochelin_esterase_N"/>
</dbReference>
<dbReference type="GO" id="GO:0006826">
    <property type="term" value="P:iron ion transport"/>
    <property type="evidence" value="ECO:0007669"/>
    <property type="project" value="InterPro"/>
</dbReference>
<dbReference type="SMART" id="SM00824">
    <property type="entry name" value="PKS_TE"/>
    <property type="match status" value="1"/>
</dbReference>
<dbReference type="SMART" id="SM00823">
    <property type="entry name" value="PKS_PP"/>
    <property type="match status" value="1"/>
</dbReference>
<dbReference type="SUPFAM" id="SSF81296">
    <property type="entry name" value="E set domains"/>
    <property type="match status" value="1"/>
</dbReference>
<comment type="similarity">
    <text evidence="4">Belongs to the Fes family.</text>
</comment>
<dbReference type="EMBL" id="BAEE01000028">
    <property type="protein sequence ID" value="GAB09091.1"/>
    <property type="molecule type" value="Genomic_DNA"/>
</dbReference>
<dbReference type="FunFam" id="3.40.50.12780:FF:000012">
    <property type="entry name" value="Non-ribosomal peptide synthetase"/>
    <property type="match status" value="1"/>
</dbReference>
<evidence type="ECO:0000259" key="5">
    <source>
        <dbReference type="PROSITE" id="PS50075"/>
    </source>
</evidence>
<dbReference type="PANTHER" id="PTHR45527">
    <property type="entry name" value="NONRIBOSOMAL PEPTIDE SYNTHETASE"/>
    <property type="match status" value="1"/>
</dbReference>
<evidence type="ECO:0000256" key="4">
    <source>
        <dbReference type="ARBA" id="ARBA00024201"/>
    </source>
</evidence>
<evidence type="ECO:0000313" key="6">
    <source>
        <dbReference type="EMBL" id="GAB09091.1"/>
    </source>
</evidence>
<dbReference type="GO" id="GO:0005506">
    <property type="term" value="F:iron ion binding"/>
    <property type="evidence" value="ECO:0007669"/>
    <property type="project" value="InterPro"/>
</dbReference>
<dbReference type="GO" id="GO:0005975">
    <property type="term" value="P:carbohydrate metabolic process"/>
    <property type="evidence" value="ECO:0007669"/>
    <property type="project" value="UniProtKB-ARBA"/>
</dbReference>
<protein>
    <submittedName>
        <fullName evidence="6">Putative non-ribosomal peptide synthetase</fullName>
    </submittedName>
</protein>
<proteinExistence type="inferred from homology"/>
<dbReference type="GO" id="GO:0008849">
    <property type="term" value="F:enterochelin esterase activity"/>
    <property type="evidence" value="ECO:0007669"/>
    <property type="project" value="InterPro"/>
</dbReference>
<feature type="domain" description="Carrier" evidence="5">
    <location>
        <begin position="962"/>
        <end position="1037"/>
    </location>
</feature>
<keyword evidence="3" id="KW-0597">Phosphoprotein</keyword>
<dbReference type="InterPro" id="IPR020845">
    <property type="entry name" value="AMP-binding_CS"/>
</dbReference>
<keyword evidence="7" id="KW-1185">Reference proteome</keyword>
<dbReference type="Gene3D" id="2.30.38.10">
    <property type="entry name" value="Luciferase, Domain 3"/>
    <property type="match status" value="1"/>
</dbReference>
<dbReference type="SUPFAM" id="SSF56801">
    <property type="entry name" value="Acetyl-CoA synthetase-like"/>
    <property type="match status" value="1"/>
</dbReference>
<dbReference type="SUPFAM" id="SSF52777">
    <property type="entry name" value="CoA-dependent acyltransferases"/>
    <property type="match status" value="2"/>
</dbReference>
<dbReference type="OrthoDB" id="2472181at2"/>
<dbReference type="RefSeq" id="WP_007321168.1">
    <property type="nucleotide sequence ID" value="NZ_BAEE01000028.1"/>
</dbReference>
<dbReference type="Pfam" id="PF11806">
    <property type="entry name" value="Enterochelin_N"/>
    <property type="match status" value="1"/>
</dbReference>
<evidence type="ECO:0000256" key="1">
    <source>
        <dbReference type="ARBA" id="ARBA00001957"/>
    </source>
</evidence>
<dbReference type="GO" id="GO:0005829">
    <property type="term" value="C:cytosol"/>
    <property type="evidence" value="ECO:0007669"/>
    <property type="project" value="TreeGrafter"/>
</dbReference>
<dbReference type="InterPro" id="IPR001242">
    <property type="entry name" value="Condensation_dom"/>
</dbReference>
<dbReference type="SUPFAM" id="SSF53474">
    <property type="entry name" value="alpha/beta-Hydrolases"/>
    <property type="match status" value="2"/>
</dbReference>
<evidence type="ECO:0000313" key="7">
    <source>
        <dbReference type="Proteomes" id="UP000035088"/>
    </source>
</evidence>
<dbReference type="Gene3D" id="3.30.559.30">
    <property type="entry name" value="Nonribosomal peptide synthetase, condensation domain"/>
    <property type="match status" value="1"/>
</dbReference>
<accession>G7GZR6</accession>
<dbReference type="Gene3D" id="2.60.40.10">
    <property type="entry name" value="Immunoglobulins"/>
    <property type="match status" value="1"/>
</dbReference>
<evidence type="ECO:0000256" key="2">
    <source>
        <dbReference type="ARBA" id="ARBA00022450"/>
    </source>
</evidence>
<dbReference type="PROSITE" id="PS50075">
    <property type="entry name" value="CARRIER"/>
    <property type="match status" value="1"/>
</dbReference>
<dbReference type="InterPro" id="IPR020802">
    <property type="entry name" value="TesA-like"/>
</dbReference>
<dbReference type="Pfam" id="PF00550">
    <property type="entry name" value="PP-binding"/>
    <property type="match status" value="1"/>
</dbReference>
<dbReference type="InterPro" id="IPR000873">
    <property type="entry name" value="AMP-dep_synth/lig_dom"/>
</dbReference>
<dbReference type="FunFam" id="3.40.50.980:FF:000001">
    <property type="entry name" value="Non-ribosomal peptide synthetase"/>
    <property type="match status" value="1"/>
</dbReference>
<dbReference type="Gene3D" id="3.30.300.30">
    <property type="match status" value="1"/>
</dbReference>
<dbReference type="InterPro" id="IPR013783">
    <property type="entry name" value="Ig-like_fold"/>
</dbReference>
<dbReference type="InterPro" id="IPR009081">
    <property type="entry name" value="PP-bd_ACP"/>
</dbReference>
<comment type="cofactor">
    <cofactor evidence="1">
        <name>pantetheine 4'-phosphate</name>
        <dbReference type="ChEBI" id="CHEBI:47942"/>
    </cofactor>
</comment>
<dbReference type="GO" id="GO:0009366">
    <property type="term" value="C:enterobactin synthetase complex"/>
    <property type="evidence" value="ECO:0007669"/>
    <property type="project" value="TreeGrafter"/>
</dbReference>
<dbReference type="SUPFAM" id="SSF47336">
    <property type="entry name" value="ACP-like"/>
    <property type="match status" value="1"/>
</dbReference>
<dbReference type="CDD" id="cd05930">
    <property type="entry name" value="A_NRPS"/>
    <property type="match status" value="1"/>
</dbReference>
<dbReference type="NCBIfam" id="TIGR01733">
    <property type="entry name" value="AA-adenyl-dom"/>
    <property type="match status" value="1"/>
</dbReference>
<dbReference type="InterPro" id="IPR014756">
    <property type="entry name" value="Ig_E-set"/>
</dbReference>
<dbReference type="GO" id="GO:0008610">
    <property type="term" value="P:lipid biosynthetic process"/>
    <property type="evidence" value="ECO:0007669"/>
    <property type="project" value="UniProtKB-ARBA"/>
</dbReference>
<dbReference type="Pfam" id="PF00501">
    <property type="entry name" value="AMP-binding"/>
    <property type="match status" value="1"/>
</dbReference>
<dbReference type="STRING" id="1073574.GOARA_028_00020"/>
<dbReference type="PROSITE" id="PS00455">
    <property type="entry name" value="AMP_BINDING"/>
    <property type="match status" value="1"/>
</dbReference>
<dbReference type="Pfam" id="PF00975">
    <property type="entry name" value="Thioesterase"/>
    <property type="match status" value="1"/>
</dbReference>
<dbReference type="Pfam" id="PF00668">
    <property type="entry name" value="Condensation"/>
    <property type="match status" value="1"/>
</dbReference>
<dbReference type="PANTHER" id="PTHR45527:SF1">
    <property type="entry name" value="FATTY ACID SYNTHASE"/>
    <property type="match status" value="1"/>
</dbReference>
<reference evidence="6 7" key="1">
    <citation type="submission" date="2011-11" db="EMBL/GenBank/DDBJ databases">
        <title>Whole genome shotgun sequence of Gordonia araii NBRC 100433.</title>
        <authorList>
            <person name="Yoshida Y."/>
            <person name="Hosoyama A."/>
            <person name="Tsuchikane K."/>
            <person name="Katsumata H."/>
            <person name="Yamazaki S."/>
            <person name="Fujita N."/>
        </authorList>
    </citation>
    <scope>NUCLEOTIDE SEQUENCE [LARGE SCALE GENOMIC DNA]</scope>
    <source>
        <strain evidence="6 7">NBRC 100433</strain>
    </source>
</reference>
<dbReference type="Pfam" id="PF00756">
    <property type="entry name" value="Esterase"/>
    <property type="match status" value="1"/>
</dbReference>
<dbReference type="InterPro" id="IPR001031">
    <property type="entry name" value="Thioesterase"/>
</dbReference>
<keyword evidence="2" id="KW-0596">Phosphopantetheine</keyword>
<dbReference type="UniPathway" id="UPA00011"/>
<sequence length="1712" mass="181217">MHDELTPAQLAVWFAQLQVADAPVYQCAERIDIVGEFDAERFAAVLDDCLSQVPPLNARYADDGSGPRISPDPREHRARLHDAADDGELESIIAGAMTTAPISDEIAGDRLSGQDVVRLAHDRHVWITRIHHIAVDGYSFARLLRWVADCYTADVTGQPRPDMPFAPADPSATAGTADDADFWAAYADTARPPSVSRSEPALARERALRITHRLPPRASATDRGWAESLMAALACYVAAYSGEPTVTLGVPWANRRLGAPVTMEPEVNILPLRVTVAPTATIDDLIGGVARELRTVRPHVGYRADRLRRDLGLVGADTPLFGPGANLKFFTPQLRFGAAAGTVGNIAMGPVDDLTLTGSPQPDGGFVLEVEANPARYTLAEAEAHAARLRALLSRVSEDDGDTLIGSLPVALPSEATLEIVELNRTDQPALVDEAESTTLTTLLTDAAAEHADRTALLWSDTAEWAPHPRRVGTSPTPSGHPHTLTYSQLRAAVDDLAAALRTHGVGPGGVVALRLSRSPEMVCGLLAVLACGAAYLPIDPELPPSRIEGMLDDTRARVVLTPPAGAEADWRAGELALDIDVLTDDDGDRAGAPTPRDAAYIIFTSGSTGRPKGVVIEHRSIVNRLRWMDDTFALTHDDRVVQKTPYSFDVSVWEFFWPLIRGATLVLASPGVERDGPALAAEFAGFGVTVCHFVPSALAAFLAADPPSDDLAALRLIVCSGEALPPEVLRRGRDLLPSAVIDNLYGPTEAAVDVTEWAPDAEWDGSVVPIGSPIANTRAYVLDKALRPQPPGAVGELYLAGIQLARGYLMRPGLTATRFVADPFRPGERMYATGDLVHRDDHGRLIYVGRVDDQVKVRGRRIELGEIQAALADLPDIEQAVVVTREVATGTGSTTVIVGYVVAAGAPVDRFAVRDQLVRRLPAYMVPDAIEVLEAIPMTRNGKLDRRQLPEPRLGSDAVTAPRTPTELAIAPLFAEALGRDEVSVTDSFFDLGGTSLSASALAGRCSEVLGTPVGVADLFAAPSIAALAERIAGDGSADPFGRLLTLRAAPDDGSADPPVFAVHPAGGLGWCYAGLLPHLPTSTGLYALQADGLSGDADAGPLPASLTDVARDYLDTIESVAPTGPLRLLGWSVGGVIAHEIAAQTAARGREVAQVALLDAYPSECWADQPPATPAEVRRALLIMAGAESDAALDTDDDVLAALRENHAALGSLTLDQVRSITDVVSHFAALMRAHRTAVIDGDAWHFAAAESAEDFLPALAWEPHVRGAVHYANLPVNHPGMVAPDSLAAVADALTRPSASEAGADALRARIVDGDPGDDPDAVIAGLVVHGTPLLTDDPDDPDRQRVLLTFTADPGSAGVYAWANRLTDGAHGERGQMRRWGATNLWFTEFSVPRDTMATYRFYPYGPDDPALHDGELRYSREVARGAVSDPANPLADDSPFGSVLCGSSAPDLRPWCRPKPASPPLAATGTLALDSLGVDGAEPVRWRLTEPLGAGTGTARLAVLLDADKWFDTCDLPAMLAGAADEPDGETSAGPIALLGIDAPSTAAARLQQLGANRGFLTALVDEVLPTARRTLGLSDGPTVWAGQSLGGIAALAAAAWFPAEVDEVLAYSPSMWWKPGLTGRPAEWVDERSWIAGEVAGSAPRAVRLAVGRNERLLVGPVTALADELAGAGWPATLHRYAGGHDLAWWAHLLFRDLTTGKGGRP</sequence>
<dbReference type="GO" id="GO:0043041">
    <property type="term" value="P:amino acid activation for nonribosomal peptide biosynthetic process"/>
    <property type="evidence" value="ECO:0007669"/>
    <property type="project" value="TreeGrafter"/>
</dbReference>
<name>G7GZR6_9ACTN</name>
<dbReference type="Proteomes" id="UP000035088">
    <property type="component" value="Unassembled WGS sequence"/>
</dbReference>
<evidence type="ECO:0000256" key="3">
    <source>
        <dbReference type="ARBA" id="ARBA00022553"/>
    </source>
</evidence>
<organism evidence="6 7">
    <name type="scientific">Gordonia araii NBRC 100433</name>
    <dbReference type="NCBI Taxonomy" id="1073574"/>
    <lineage>
        <taxon>Bacteria</taxon>
        <taxon>Bacillati</taxon>
        <taxon>Actinomycetota</taxon>
        <taxon>Actinomycetes</taxon>
        <taxon>Mycobacteriales</taxon>
        <taxon>Gordoniaceae</taxon>
        <taxon>Gordonia</taxon>
    </lineage>
</organism>
<dbReference type="InterPro" id="IPR020806">
    <property type="entry name" value="PKS_PP-bd"/>
</dbReference>